<feature type="region of interest" description="Disordered" evidence="1">
    <location>
        <begin position="191"/>
        <end position="210"/>
    </location>
</feature>
<comment type="caution">
    <text evidence="2">The sequence shown here is derived from an EMBL/GenBank/DDBJ whole genome shotgun (WGS) entry which is preliminary data.</text>
</comment>
<proteinExistence type="predicted"/>
<evidence type="ECO:0000256" key="1">
    <source>
        <dbReference type="SAM" id="MobiDB-lite"/>
    </source>
</evidence>
<evidence type="ECO:0008006" key="4">
    <source>
        <dbReference type="Google" id="ProtNLM"/>
    </source>
</evidence>
<name>A0A9P5LE73_9HYPO</name>
<dbReference type="InterPro" id="IPR029058">
    <property type="entry name" value="AB_hydrolase_fold"/>
</dbReference>
<evidence type="ECO:0000313" key="2">
    <source>
        <dbReference type="EMBL" id="KAF7545763.1"/>
    </source>
</evidence>
<protein>
    <recommendedName>
        <fullName evidence="4">Alpha/beta hydrolase fold-3 domain-containing protein</fullName>
    </recommendedName>
</protein>
<reference evidence="2" key="1">
    <citation type="submission" date="2020-03" db="EMBL/GenBank/DDBJ databases">
        <title>Draft Genome Sequence of Cylindrodendrum hubeiense.</title>
        <authorList>
            <person name="Buettner E."/>
            <person name="Kellner H."/>
        </authorList>
    </citation>
    <scope>NUCLEOTIDE SEQUENCE</scope>
    <source>
        <strain evidence="2">IHI 201604</strain>
    </source>
</reference>
<dbReference type="EMBL" id="JAANBB010000239">
    <property type="protein sequence ID" value="KAF7545763.1"/>
    <property type="molecule type" value="Genomic_DNA"/>
</dbReference>
<dbReference type="OrthoDB" id="5396420at2759"/>
<dbReference type="Proteomes" id="UP000722485">
    <property type="component" value="Unassembled WGS sequence"/>
</dbReference>
<evidence type="ECO:0000313" key="3">
    <source>
        <dbReference type="Proteomes" id="UP000722485"/>
    </source>
</evidence>
<gene>
    <name evidence="2" type="ORF">G7Z17_g8931</name>
</gene>
<dbReference type="SUPFAM" id="SSF53474">
    <property type="entry name" value="alpha/beta-Hydrolases"/>
    <property type="match status" value="1"/>
</dbReference>
<dbReference type="Gene3D" id="3.40.50.1820">
    <property type="entry name" value="alpha/beta hydrolase"/>
    <property type="match status" value="1"/>
</dbReference>
<organism evidence="2 3">
    <name type="scientific">Cylindrodendrum hubeiense</name>
    <dbReference type="NCBI Taxonomy" id="595255"/>
    <lineage>
        <taxon>Eukaryota</taxon>
        <taxon>Fungi</taxon>
        <taxon>Dikarya</taxon>
        <taxon>Ascomycota</taxon>
        <taxon>Pezizomycotina</taxon>
        <taxon>Sordariomycetes</taxon>
        <taxon>Hypocreomycetidae</taxon>
        <taxon>Hypocreales</taxon>
        <taxon>Nectriaceae</taxon>
        <taxon>Cylindrodendrum</taxon>
    </lineage>
</organism>
<dbReference type="AlphaFoldDB" id="A0A9P5LE73"/>
<keyword evidence="3" id="KW-1185">Reference proteome</keyword>
<sequence length="405" mass="45536">MRGCPRTPTLRGCRLFTTPFALRPRRSFSTQNHERVEVPCGSAGSVTIDLLNIANHPPCSPFFIHLPPFPRLDGLPAPLPEFLRGKPVASINYRWTSPAAASAGRDSDNTSQWPMPIHDTCFAYSWLVENLAPEGQQRRDIYVYGSHLGGSLATSLSLTETHPHMRFAVRGVISYNGVYNWTMFLPDHPVNRPSKRAKNPTRPSPPEGTHLHRLQELLPDLFRSPEDMFDVFVSPGMLFHNPGLLVPSSYRISGEEAAALEALVNPDSDTPPPKIPRKSHLIFPPRTSTLKIPETLFLYDSPTVALTKKPGKRMLATSRGNTMESQALELVELMRRSLEKVELKERSKWDDELSGWDEETERRVQAVEIGDERETLELNKLGEEAIRDWLADRIGDDGMDTGMIE</sequence>
<accession>A0A9P5LE73</accession>